<evidence type="ECO:0000256" key="10">
    <source>
        <dbReference type="ARBA" id="ARBA00035686"/>
    </source>
</evidence>
<dbReference type="CDD" id="cd06579">
    <property type="entry name" value="TM_PBP1_transp_AraH_like"/>
    <property type="match status" value="1"/>
</dbReference>
<feature type="transmembrane region" description="Helical" evidence="11">
    <location>
        <begin position="244"/>
        <end position="268"/>
    </location>
</feature>
<keyword evidence="5" id="KW-0762">Sugar transport</keyword>
<name>A0A7S8ECZ9_9CHLR</name>
<feature type="transmembrane region" description="Helical" evidence="11">
    <location>
        <begin position="309"/>
        <end position="328"/>
    </location>
</feature>
<sequence>MQAFLDGKRDSTRTAQLFAFVMLALAAVGILVAEQIITGWLPLGERANILRSDKNLIEWAAIIVSVIYAIACLRTAWGLWQQQAAAISWTRWMSLLTAIIGFMLIASVLIPAVVKFFLLVAEVNGGDPPPETTAQMNLGVLVAIVGCVLLLLPRNRRFDHYKRTLQLSGLVLLGLGVGWMLVQIIQWVELFPLDVANIRHPELWRLLPGIALFTVGLIIYLLTRPNVEASDDLRRAVSMSPTKTISLQLAKSPSAGAIIGFIAIFFGFTMTTDLFFTQSSIASILTNVSSRGIIAIGITILMISGEFDLSVGSILGVVAMTFMTFMTEGIPGMNTGPLDVIPAAALAMFVAFVLGLINGLILITTGIPSFIVTLGTLLAYRAITLVVIAGGRILRYRDYFSEFPTVDISPWVLILLALIAMAVTLFLAWRSLPNLWRRAAQVWQMRQDNGYFGTTTAIYRAIFAFLATAATAIFAFWLLQIIIYYLSEGQFVQAGWFDLINGRWDLNVHFLGLHIVTESAANFRMAIIWWLIFVFVFNVILMRTPYGNSVFAVGGNEAAARAQGINVARIKVQNFVLTAMLTGIAAIYETARNPGVDPLKGQGWELEVIAMTVIGGALLSGGYGSVFGSFLGALIFGMLQTGLVLVGIDSRLFQGTVGVIIIVAVVLNTTVRGRQK</sequence>
<accession>A0A7S8ECZ9</accession>
<feature type="transmembrane region" description="Helical" evidence="11">
    <location>
        <begin position="134"/>
        <end position="152"/>
    </location>
</feature>
<reference evidence="12 13" key="1">
    <citation type="submission" date="2020-02" db="EMBL/GenBank/DDBJ databases">
        <authorList>
            <person name="Zheng R.K."/>
            <person name="Sun C.M."/>
        </authorList>
    </citation>
    <scope>NUCLEOTIDE SEQUENCE [LARGE SCALE GENOMIC DNA]</scope>
    <source>
        <strain evidence="13">rifampicinis</strain>
    </source>
</reference>
<dbReference type="PANTHER" id="PTHR32196">
    <property type="entry name" value="ABC TRANSPORTER PERMEASE PROTEIN YPHD-RELATED-RELATED"/>
    <property type="match status" value="1"/>
</dbReference>
<keyword evidence="4" id="KW-0997">Cell inner membrane</keyword>
<evidence type="ECO:0000256" key="1">
    <source>
        <dbReference type="ARBA" id="ARBA00004651"/>
    </source>
</evidence>
<dbReference type="InterPro" id="IPR001851">
    <property type="entry name" value="ABC_transp_permease"/>
</dbReference>
<feature type="transmembrane region" description="Helical" evidence="11">
    <location>
        <begin position="205"/>
        <end position="223"/>
    </location>
</feature>
<evidence type="ECO:0000313" key="12">
    <source>
        <dbReference type="EMBL" id="QPC84710.1"/>
    </source>
</evidence>
<feature type="transmembrane region" description="Helical" evidence="11">
    <location>
        <begin position="17"/>
        <end position="37"/>
    </location>
</feature>
<evidence type="ECO:0000256" key="4">
    <source>
        <dbReference type="ARBA" id="ARBA00022519"/>
    </source>
</evidence>
<dbReference type="GO" id="GO:0005886">
    <property type="term" value="C:plasma membrane"/>
    <property type="evidence" value="ECO:0007669"/>
    <property type="project" value="UniProtKB-SubCell"/>
</dbReference>
<dbReference type="Pfam" id="PF02653">
    <property type="entry name" value="BPD_transp_2"/>
    <property type="match status" value="2"/>
</dbReference>
<dbReference type="KEGG" id="pmet:G4Y79_10130"/>
<dbReference type="RefSeq" id="WP_195172773.1">
    <property type="nucleotide sequence ID" value="NZ_CP062983.1"/>
</dbReference>
<evidence type="ECO:0000313" key="13">
    <source>
        <dbReference type="Proteomes" id="UP000594468"/>
    </source>
</evidence>
<evidence type="ECO:0000256" key="11">
    <source>
        <dbReference type="SAM" id="Phobius"/>
    </source>
</evidence>
<comment type="function">
    <text evidence="9">Part of the binding-protein-dependent transport system for D-xylose. Probably responsible for the translocation of the substrate across the membrane.</text>
</comment>
<keyword evidence="7 11" id="KW-1133">Transmembrane helix</keyword>
<dbReference type="AlphaFoldDB" id="A0A7S8ECZ9"/>
<feature type="transmembrane region" description="Helical" evidence="11">
    <location>
        <begin position="92"/>
        <end position="114"/>
    </location>
</feature>
<keyword evidence="6 11" id="KW-0812">Transmembrane</keyword>
<evidence type="ECO:0000256" key="8">
    <source>
        <dbReference type="ARBA" id="ARBA00023136"/>
    </source>
</evidence>
<evidence type="ECO:0000256" key="5">
    <source>
        <dbReference type="ARBA" id="ARBA00022597"/>
    </source>
</evidence>
<protein>
    <recommendedName>
        <fullName evidence="10">Xylose transport system permease protein XylH</fullName>
    </recommendedName>
</protein>
<feature type="transmembrane region" description="Helical" evidence="11">
    <location>
        <begin position="608"/>
        <end position="639"/>
    </location>
</feature>
<keyword evidence="2" id="KW-0813">Transport</keyword>
<feature type="transmembrane region" description="Helical" evidence="11">
    <location>
        <begin position="280"/>
        <end position="302"/>
    </location>
</feature>
<feature type="transmembrane region" description="Helical" evidence="11">
    <location>
        <begin position="340"/>
        <end position="363"/>
    </location>
</feature>
<comment type="subcellular location">
    <subcellularLocation>
        <location evidence="1">Cell membrane</location>
        <topology evidence="1">Multi-pass membrane protein</topology>
    </subcellularLocation>
</comment>
<evidence type="ECO:0000256" key="7">
    <source>
        <dbReference type="ARBA" id="ARBA00022989"/>
    </source>
</evidence>
<evidence type="ECO:0000256" key="3">
    <source>
        <dbReference type="ARBA" id="ARBA00022475"/>
    </source>
</evidence>
<dbReference type="PANTHER" id="PTHR32196:SF32">
    <property type="entry name" value="XYLOSE TRANSPORT SYSTEM PERMEASE PROTEIN XYLH"/>
    <property type="match status" value="1"/>
</dbReference>
<evidence type="ECO:0000256" key="2">
    <source>
        <dbReference type="ARBA" id="ARBA00022448"/>
    </source>
</evidence>
<keyword evidence="8 11" id="KW-0472">Membrane</keyword>
<feature type="transmembrane region" description="Helical" evidence="11">
    <location>
        <begin position="411"/>
        <end position="429"/>
    </location>
</feature>
<feature type="transmembrane region" description="Helical" evidence="11">
    <location>
        <begin position="57"/>
        <end position="80"/>
    </location>
</feature>
<dbReference type="Proteomes" id="UP000594468">
    <property type="component" value="Chromosome"/>
</dbReference>
<dbReference type="EMBL" id="CP062983">
    <property type="protein sequence ID" value="QPC84710.1"/>
    <property type="molecule type" value="Genomic_DNA"/>
</dbReference>
<feature type="transmembrane region" description="Helical" evidence="11">
    <location>
        <begin position="461"/>
        <end position="486"/>
    </location>
</feature>
<keyword evidence="3" id="KW-1003">Cell membrane</keyword>
<feature type="transmembrane region" description="Helical" evidence="11">
    <location>
        <begin position="651"/>
        <end position="671"/>
    </location>
</feature>
<feature type="transmembrane region" description="Helical" evidence="11">
    <location>
        <begin position="164"/>
        <end position="185"/>
    </location>
</feature>
<feature type="transmembrane region" description="Helical" evidence="11">
    <location>
        <begin position="370"/>
        <end position="391"/>
    </location>
</feature>
<dbReference type="GO" id="GO:0022857">
    <property type="term" value="F:transmembrane transporter activity"/>
    <property type="evidence" value="ECO:0007669"/>
    <property type="project" value="InterPro"/>
</dbReference>
<proteinExistence type="predicted"/>
<feature type="transmembrane region" description="Helical" evidence="11">
    <location>
        <begin position="521"/>
        <end position="541"/>
    </location>
</feature>
<gene>
    <name evidence="12" type="ORF">G4Y79_10130</name>
</gene>
<keyword evidence="13" id="KW-1185">Reference proteome</keyword>
<organism evidence="12 13">
    <name type="scientific">Phototrophicus methaneseepsis</name>
    <dbReference type="NCBI Taxonomy" id="2710758"/>
    <lineage>
        <taxon>Bacteria</taxon>
        <taxon>Bacillati</taxon>
        <taxon>Chloroflexota</taxon>
        <taxon>Candidatus Thermofontia</taxon>
        <taxon>Phototrophicales</taxon>
        <taxon>Phototrophicaceae</taxon>
        <taxon>Phototrophicus</taxon>
    </lineage>
</organism>
<evidence type="ECO:0000256" key="6">
    <source>
        <dbReference type="ARBA" id="ARBA00022692"/>
    </source>
</evidence>
<evidence type="ECO:0000256" key="9">
    <source>
        <dbReference type="ARBA" id="ARBA00035611"/>
    </source>
</evidence>